<dbReference type="InterPro" id="IPR046960">
    <property type="entry name" value="PPR_At4g14850-like_plant"/>
</dbReference>
<dbReference type="GO" id="GO:0003723">
    <property type="term" value="F:RNA binding"/>
    <property type="evidence" value="ECO:0007669"/>
    <property type="project" value="InterPro"/>
</dbReference>
<dbReference type="PANTHER" id="PTHR47926">
    <property type="entry name" value="PENTATRICOPEPTIDE REPEAT-CONTAINING PROTEIN"/>
    <property type="match status" value="1"/>
</dbReference>
<comment type="caution">
    <text evidence="3">The sequence shown here is derived from an EMBL/GenBank/DDBJ whole genome shotgun (WGS) entry which is preliminary data.</text>
</comment>
<dbReference type="Pfam" id="PF20431">
    <property type="entry name" value="E_motif"/>
    <property type="match status" value="1"/>
</dbReference>
<dbReference type="AlphaFoldDB" id="A0A2G9HVU4"/>
<dbReference type="Pfam" id="PF13041">
    <property type="entry name" value="PPR_2"/>
    <property type="match status" value="1"/>
</dbReference>
<gene>
    <name evidence="3" type="ORF">CDL12_05668</name>
</gene>
<dbReference type="InterPro" id="IPR002885">
    <property type="entry name" value="PPR_rpt"/>
</dbReference>
<dbReference type="EMBL" id="NKXS01000911">
    <property type="protein sequence ID" value="PIN21632.1"/>
    <property type="molecule type" value="Genomic_DNA"/>
</dbReference>
<proteinExistence type="predicted"/>
<keyword evidence="4" id="KW-1185">Reference proteome</keyword>
<dbReference type="PROSITE" id="PS51375">
    <property type="entry name" value="PPR"/>
    <property type="match status" value="3"/>
</dbReference>
<accession>A0A2G9HVU4</accession>
<keyword evidence="1" id="KW-0677">Repeat</keyword>
<dbReference type="Pfam" id="PF01535">
    <property type="entry name" value="PPR"/>
    <property type="match status" value="4"/>
</dbReference>
<reference evidence="4" key="1">
    <citation type="journal article" date="2018" name="Gigascience">
        <title>Genome assembly of the Pink Ipe (Handroanthus impetiginosus, Bignoniaceae), a highly valued, ecologically keystone Neotropical timber forest tree.</title>
        <authorList>
            <person name="Silva-Junior O.B."/>
            <person name="Grattapaglia D."/>
            <person name="Novaes E."/>
            <person name="Collevatti R.G."/>
        </authorList>
    </citation>
    <scope>NUCLEOTIDE SEQUENCE [LARGE SCALE GENOMIC DNA]</scope>
    <source>
        <strain evidence="4">cv. UFG-1</strain>
    </source>
</reference>
<dbReference type="STRING" id="429701.A0A2G9HVU4"/>
<sequence length="574" mass="64601">MAKLLRHSSLLFSQLSKPFLFYSLSSPSSSSVKTRYYTKQNPTLSAIIRSKALYLLNCCRSSNQFFQIQAHLLTSGLFHDPSFSGRLLKLSPSIIDDFFYMVLIFKCIAFPDAFCVNTVIKNYSWSNYHKKAVVFYVEMLRESNFSPNGFTFPPLISACAKLGWSSLGHMCHGHALKFGVDNVLPVRNSLIHLYACCGKKDVAWKVFDEMLTRDLVSWNTIIDGYAKVGEMGLAHKLFDEMPEKNVVSWNVIITGYLNFRNPGNAMKLFREMMVTGFKSNDTTAVNIITACGRSNRLKEGRSVHGFLVKTFPSLSLIITTAMIDMYSKCGRADIAQVIFDRMLSKNVVSWNAMILGHCIHANPVDGLNLYSEMVDKIRQKDASASNFNENVKEEEGNQILPDALTFIGVLCACARIGMVTVGRKYFLDMVDVFNVKPNFAHYWCMANLMANVGLVQEAVDILRNTPTNEDLSPEYSLWAGLFGSCRFQGDVILAEQIAKSLIEQDPQNFSHYNLLVNIYAAAGRWEEVAKTKDMMKERGIRRAPCCNLKDLKEIVCNVKVGGTQQKDLQIALVE</sequence>
<dbReference type="InterPro" id="IPR046848">
    <property type="entry name" value="E_motif"/>
</dbReference>
<protein>
    <submittedName>
        <fullName evidence="3">Uncharacterized protein</fullName>
    </submittedName>
</protein>
<dbReference type="GO" id="GO:0009451">
    <property type="term" value="P:RNA modification"/>
    <property type="evidence" value="ECO:0007669"/>
    <property type="project" value="InterPro"/>
</dbReference>
<evidence type="ECO:0000256" key="1">
    <source>
        <dbReference type="ARBA" id="ARBA00022737"/>
    </source>
</evidence>
<name>A0A2G9HVU4_9LAMI</name>
<dbReference type="NCBIfam" id="TIGR00756">
    <property type="entry name" value="PPR"/>
    <property type="match status" value="4"/>
</dbReference>
<evidence type="ECO:0000313" key="4">
    <source>
        <dbReference type="Proteomes" id="UP000231279"/>
    </source>
</evidence>
<dbReference type="FunFam" id="1.25.40.10:FF:001237">
    <property type="entry name" value="Pentatricopeptide repeat-containing protein"/>
    <property type="match status" value="1"/>
</dbReference>
<dbReference type="Gene3D" id="1.25.40.10">
    <property type="entry name" value="Tetratricopeptide repeat domain"/>
    <property type="match status" value="4"/>
</dbReference>
<feature type="repeat" description="PPR" evidence="2">
    <location>
        <begin position="214"/>
        <end position="248"/>
    </location>
</feature>
<dbReference type="Proteomes" id="UP000231279">
    <property type="component" value="Unassembled WGS sequence"/>
</dbReference>
<evidence type="ECO:0000313" key="3">
    <source>
        <dbReference type="EMBL" id="PIN21632.1"/>
    </source>
</evidence>
<feature type="repeat" description="PPR" evidence="2">
    <location>
        <begin position="508"/>
        <end position="542"/>
    </location>
</feature>
<dbReference type="OrthoDB" id="1868351at2759"/>
<feature type="repeat" description="PPR" evidence="2">
    <location>
        <begin position="315"/>
        <end position="349"/>
    </location>
</feature>
<organism evidence="3 4">
    <name type="scientific">Handroanthus impetiginosus</name>
    <dbReference type="NCBI Taxonomy" id="429701"/>
    <lineage>
        <taxon>Eukaryota</taxon>
        <taxon>Viridiplantae</taxon>
        <taxon>Streptophyta</taxon>
        <taxon>Embryophyta</taxon>
        <taxon>Tracheophyta</taxon>
        <taxon>Spermatophyta</taxon>
        <taxon>Magnoliopsida</taxon>
        <taxon>eudicotyledons</taxon>
        <taxon>Gunneridae</taxon>
        <taxon>Pentapetalae</taxon>
        <taxon>asterids</taxon>
        <taxon>lamiids</taxon>
        <taxon>Lamiales</taxon>
        <taxon>Bignoniaceae</taxon>
        <taxon>Crescentiina</taxon>
        <taxon>Tabebuia alliance</taxon>
        <taxon>Handroanthus</taxon>
    </lineage>
</organism>
<dbReference type="PANTHER" id="PTHR47926:SF365">
    <property type="entry name" value="DYW DOMAIN-CONTAINING PROTEIN"/>
    <property type="match status" value="1"/>
</dbReference>
<evidence type="ECO:0000256" key="2">
    <source>
        <dbReference type="PROSITE-ProRule" id="PRU00708"/>
    </source>
</evidence>
<dbReference type="InterPro" id="IPR011990">
    <property type="entry name" value="TPR-like_helical_dom_sf"/>
</dbReference>